<dbReference type="GO" id="GO:0007188">
    <property type="term" value="P:adenylate cyclase-modulating G protein-coupled receptor signaling pathway"/>
    <property type="evidence" value="ECO:0007669"/>
    <property type="project" value="TreeGrafter"/>
</dbReference>
<dbReference type="PANTHER" id="PTHR45620">
    <property type="entry name" value="PDF RECEPTOR-LIKE PROTEIN-RELATED"/>
    <property type="match status" value="1"/>
</dbReference>
<feature type="transmembrane region" description="Helical" evidence="11">
    <location>
        <begin position="290"/>
        <end position="309"/>
    </location>
</feature>
<dbReference type="InterPro" id="IPR000832">
    <property type="entry name" value="GPCR_2_secretin-like"/>
</dbReference>
<dbReference type="CDD" id="cd15273">
    <property type="entry name" value="7tmB1_NPR_B7_insect-like"/>
    <property type="match status" value="1"/>
</dbReference>
<dbReference type="AlphaFoldDB" id="A0AAW1AHH6"/>
<dbReference type="GO" id="GO:0005886">
    <property type="term" value="C:plasma membrane"/>
    <property type="evidence" value="ECO:0007669"/>
    <property type="project" value="UniProtKB-SubCell"/>
</dbReference>
<dbReference type="Pfam" id="PF00002">
    <property type="entry name" value="7tm_2"/>
    <property type="match status" value="1"/>
</dbReference>
<feature type="transmembrane region" description="Helical" evidence="11">
    <location>
        <begin position="404"/>
        <end position="428"/>
    </location>
</feature>
<evidence type="ECO:0000256" key="8">
    <source>
        <dbReference type="ARBA" id="ARBA00023170"/>
    </source>
</evidence>
<keyword evidence="9" id="KW-0325">Glycoprotein</keyword>
<dbReference type="EMBL" id="JAWNGG020000014">
    <property type="protein sequence ID" value="KAK9309205.1"/>
    <property type="molecule type" value="Genomic_DNA"/>
</dbReference>
<keyword evidence="6" id="KW-0297">G-protein coupled receptor</keyword>
<dbReference type="Gene3D" id="4.10.1240.10">
    <property type="entry name" value="GPCR, family 2, extracellular hormone receptor domain"/>
    <property type="match status" value="1"/>
</dbReference>
<dbReference type="SUPFAM" id="SSF81321">
    <property type="entry name" value="Family A G protein-coupled receptor-like"/>
    <property type="match status" value="1"/>
</dbReference>
<dbReference type="InterPro" id="IPR001879">
    <property type="entry name" value="GPCR_2_extracellular_dom"/>
</dbReference>
<dbReference type="InterPro" id="IPR017983">
    <property type="entry name" value="GPCR_2_secretin-like_CS"/>
</dbReference>
<dbReference type="PROSITE" id="PS00649">
    <property type="entry name" value="G_PROTEIN_RECEP_F2_1"/>
    <property type="match status" value="1"/>
</dbReference>
<keyword evidence="7 11" id="KW-0472">Membrane</keyword>
<dbReference type="InterPro" id="IPR017981">
    <property type="entry name" value="GPCR_2-like_7TM"/>
</dbReference>
<protein>
    <recommendedName>
        <fullName evidence="16">Parathyroid hormone/parathyroid hormone-related peptide receptor</fullName>
    </recommendedName>
</protein>
<evidence type="ECO:0008006" key="16">
    <source>
        <dbReference type="Google" id="ProtNLM"/>
    </source>
</evidence>
<keyword evidence="5 11" id="KW-1133">Transmembrane helix</keyword>
<dbReference type="GO" id="GO:0017046">
    <property type="term" value="F:peptide hormone binding"/>
    <property type="evidence" value="ECO:0007669"/>
    <property type="project" value="TreeGrafter"/>
</dbReference>
<evidence type="ECO:0000256" key="6">
    <source>
        <dbReference type="ARBA" id="ARBA00023040"/>
    </source>
</evidence>
<evidence type="ECO:0000256" key="11">
    <source>
        <dbReference type="SAM" id="Phobius"/>
    </source>
</evidence>
<evidence type="ECO:0000259" key="13">
    <source>
        <dbReference type="PROSITE" id="PS50261"/>
    </source>
</evidence>
<sequence length="502" mass="58706">MITTEMEPEVKMNAMSNVERFFIEQKRKCNGLMAEYRNVTSQNATLQFRHCPPQFDGLLCWSYTEASTTAILPCPSETDLMYQLNTATNTLESNVRVTATATKVCLANGQWYTNPNDIPESNYSLCELSNEFTARYFTGDGTSNSRNYFESLLLAEWLPIVRIISQIGYTTSFTMLVVAMIIFSLLRKLRNPRNRLHMHLFASFIMRAFMALIRDWIFVDGIRRTMDVVYLDEKNAFIKQRNFQTMICKVITSAWQYFIVANYSWILMEGLYLHNLVVWAFCADSTAINLYILMGWGLPVFVVVPWIIIRATIEDTYCWTTHDNPSLFLLIRIPIVISILFNFLLFLNIVRVLFIKFKTSVHLQRKKMQYSRWAKSTLVLVPLFGAHYTLFLGLSYHNDNRVELVWLFCDQFFVSFQGSFVALLYCLLNIEVRTEIKRAWRTRWSKKLNICVPTSRDLKRRRTTRQCRQLNDYDHPTATGSTVRNALRLNDYWPNVLEMEAG</sequence>
<dbReference type="SUPFAM" id="SSF111418">
    <property type="entry name" value="Hormone receptor domain"/>
    <property type="match status" value="1"/>
</dbReference>
<dbReference type="PANTHER" id="PTHR45620:SF1">
    <property type="entry name" value="G-PROTEIN COUPLED RECEPTORS FAMILY 2 PROFILE 2 DOMAIN-CONTAINING PROTEIN"/>
    <property type="match status" value="1"/>
</dbReference>
<feature type="transmembrane region" description="Helical" evidence="11">
    <location>
        <begin position="198"/>
        <end position="219"/>
    </location>
</feature>
<proteinExistence type="inferred from homology"/>
<dbReference type="PROSITE" id="PS50227">
    <property type="entry name" value="G_PROTEIN_RECEP_F2_3"/>
    <property type="match status" value="1"/>
</dbReference>
<keyword evidence="10" id="KW-0807">Transducer</keyword>
<dbReference type="Pfam" id="PF02793">
    <property type="entry name" value="HRM"/>
    <property type="match status" value="1"/>
</dbReference>
<dbReference type="Gene3D" id="1.20.1070.10">
    <property type="entry name" value="Rhodopsin 7-helix transmembrane proteins"/>
    <property type="match status" value="1"/>
</dbReference>
<dbReference type="GO" id="GO:0007166">
    <property type="term" value="P:cell surface receptor signaling pathway"/>
    <property type="evidence" value="ECO:0007669"/>
    <property type="project" value="InterPro"/>
</dbReference>
<evidence type="ECO:0000256" key="1">
    <source>
        <dbReference type="ARBA" id="ARBA00004651"/>
    </source>
</evidence>
<evidence type="ECO:0000256" key="9">
    <source>
        <dbReference type="ARBA" id="ARBA00023180"/>
    </source>
</evidence>
<evidence type="ECO:0000256" key="3">
    <source>
        <dbReference type="ARBA" id="ARBA00022475"/>
    </source>
</evidence>
<dbReference type="InterPro" id="IPR036445">
    <property type="entry name" value="GPCR_2_extracell_dom_sf"/>
</dbReference>
<evidence type="ECO:0000256" key="5">
    <source>
        <dbReference type="ARBA" id="ARBA00022989"/>
    </source>
</evidence>
<name>A0AAW1AHH6_9HYME</name>
<comment type="subcellular location">
    <subcellularLocation>
        <location evidence="1">Cell membrane</location>
        <topology evidence="1">Multi-pass membrane protein</topology>
    </subcellularLocation>
</comment>
<feature type="transmembrane region" description="Helical" evidence="11">
    <location>
        <begin position="376"/>
        <end position="398"/>
    </location>
</feature>
<feature type="transmembrane region" description="Helical" evidence="11">
    <location>
        <begin position="329"/>
        <end position="355"/>
    </location>
</feature>
<keyword evidence="4 11" id="KW-0812">Transmembrane</keyword>
<feature type="domain" description="G-protein coupled receptors family 2 profile 1" evidence="12">
    <location>
        <begin position="28"/>
        <end position="130"/>
    </location>
</feature>
<dbReference type="PROSITE" id="PS50261">
    <property type="entry name" value="G_PROTEIN_RECEP_F2_4"/>
    <property type="match status" value="1"/>
</dbReference>
<evidence type="ECO:0000313" key="15">
    <source>
        <dbReference type="Proteomes" id="UP001432146"/>
    </source>
</evidence>
<keyword evidence="8" id="KW-0675">Receptor</keyword>
<keyword evidence="3" id="KW-1003">Cell membrane</keyword>
<evidence type="ECO:0000256" key="4">
    <source>
        <dbReference type="ARBA" id="ARBA00022692"/>
    </source>
</evidence>
<comment type="caution">
    <text evidence="14">The sequence shown here is derived from an EMBL/GenBank/DDBJ whole genome shotgun (WGS) entry which is preliminary data.</text>
</comment>
<dbReference type="Proteomes" id="UP001432146">
    <property type="component" value="Unassembled WGS sequence"/>
</dbReference>
<organism evidence="14 15">
    <name type="scientific">Tetragonisca angustula</name>
    <dbReference type="NCBI Taxonomy" id="166442"/>
    <lineage>
        <taxon>Eukaryota</taxon>
        <taxon>Metazoa</taxon>
        <taxon>Ecdysozoa</taxon>
        <taxon>Arthropoda</taxon>
        <taxon>Hexapoda</taxon>
        <taxon>Insecta</taxon>
        <taxon>Pterygota</taxon>
        <taxon>Neoptera</taxon>
        <taxon>Endopterygota</taxon>
        <taxon>Hymenoptera</taxon>
        <taxon>Apocrita</taxon>
        <taxon>Aculeata</taxon>
        <taxon>Apoidea</taxon>
        <taxon>Anthophila</taxon>
        <taxon>Apidae</taxon>
        <taxon>Tetragonisca</taxon>
    </lineage>
</organism>
<evidence type="ECO:0000313" key="14">
    <source>
        <dbReference type="EMBL" id="KAK9309205.1"/>
    </source>
</evidence>
<evidence type="ECO:0000256" key="10">
    <source>
        <dbReference type="ARBA" id="ARBA00023224"/>
    </source>
</evidence>
<gene>
    <name evidence="14" type="ORF">QLX08_001146</name>
</gene>
<dbReference type="InterPro" id="IPR050332">
    <property type="entry name" value="GPCR_2"/>
</dbReference>
<reference evidence="14 15" key="1">
    <citation type="submission" date="2024-05" db="EMBL/GenBank/DDBJ databases">
        <title>The nuclear and mitochondrial genome assemblies of Tetragonisca angustula (Apidae: Meliponini), a tiny yet remarkable pollinator in the Neotropics.</title>
        <authorList>
            <person name="Ferrari R."/>
            <person name="Ricardo P.C."/>
            <person name="Dias F.C."/>
            <person name="Araujo N.S."/>
            <person name="Soares D.O."/>
            <person name="Zhou Q.-S."/>
            <person name="Zhu C.-D."/>
            <person name="Coutinho L."/>
            <person name="Airas M.C."/>
            <person name="Batista T.M."/>
        </authorList>
    </citation>
    <scope>NUCLEOTIDE SEQUENCE [LARGE SCALE GENOMIC DNA]</scope>
    <source>
        <strain evidence="14">ASF017062</strain>
        <tissue evidence="14">Abdomen</tissue>
    </source>
</reference>
<evidence type="ECO:0000256" key="7">
    <source>
        <dbReference type="ARBA" id="ARBA00023136"/>
    </source>
</evidence>
<dbReference type="SMART" id="SM00008">
    <property type="entry name" value="HormR"/>
    <property type="match status" value="1"/>
</dbReference>
<feature type="domain" description="G-protein coupled receptors family 2 profile 2" evidence="13">
    <location>
        <begin position="161"/>
        <end position="429"/>
    </location>
</feature>
<dbReference type="PRINTS" id="PR00249">
    <property type="entry name" value="GPCRSECRETIN"/>
</dbReference>
<dbReference type="GO" id="GO:0008528">
    <property type="term" value="F:G protein-coupled peptide receptor activity"/>
    <property type="evidence" value="ECO:0007669"/>
    <property type="project" value="TreeGrafter"/>
</dbReference>
<feature type="transmembrane region" description="Helical" evidence="11">
    <location>
        <begin position="263"/>
        <end position="283"/>
    </location>
</feature>
<feature type="transmembrane region" description="Helical" evidence="11">
    <location>
        <begin position="167"/>
        <end position="186"/>
    </location>
</feature>
<evidence type="ECO:0000256" key="2">
    <source>
        <dbReference type="ARBA" id="ARBA00005314"/>
    </source>
</evidence>
<comment type="similarity">
    <text evidence="2">Belongs to the G-protein coupled receptor 2 family.</text>
</comment>
<evidence type="ECO:0000259" key="12">
    <source>
        <dbReference type="PROSITE" id="PS50227"/>
    </source>
</evidence>
<accession>A0AAW1AHH6</accession>
<keyword evidence="15" id="KW-1185">Reference proteome</keyword>